<evidence type="ECO:0000259" key="10">
    <source>
        <dbReference type="Pfam" id="PF00155"/>
    </source>
</evidence>
<reference evidence="11" key="1">
    <citation type="submission" date="2021-01" db="UniProtKB">
        <authorList>
            <consortium name="EnsemblMetazoa"/>
        </authorList>
    </citation>
    <scope>IDENTIFICATION</scope>
</reference>
<evidence type="ECO:0000313" key="11">
    <source>
        <dbReference type="EnsemblMetazoa" id="XP_022671124"/>
    </source>
</evidence>
<evidence type="ECO:0000256" key="4">
    <source>
        <dbReference type="ARBA" id="ARBA00022679"/>
    </source>
</evidence>
<name>A0A7M7KV56_VARDE</name>
<evidence type="ECO:0000256" key="5">
    <source>
        <dbReference type="ARBA" id="ARBA00022898"/>
    </source>
</evidence>
<dbReference type="PANTHER" id="PTHR11751:SF29">
    <property type="entry name" value="ALANINE TRANSAMINASE"/>
    <property type="match status" value="1"/>
</dbReference>
<proteinExistence type="inferred from homology"/>
<dbReference type="SUPFAM" id="SSF53383">
    <property type="entry name" value="PLP-dependent transferases"/>
    <property type="match status" value="1"/>
</dbReference>
<dbReference type="FunFam" id="3.90.1150.10:FF:000010">
    <property type="entry name" value="Alanine aminotransferase 2"/>
    <property type="match status" value="1"/>
</dbReference>
<evidence type="ECO:0000256" key="3">
    <source>
        <dbReference type="ARBA" id="ARBA00022576"/>
    </source>
</evidence>
<dbReference type="OMA" id="FGFECPP"/>
<dbReference type="EC" id="2.6.1.2" evidence="8"/>
<keyword evidence="12" id="KW-1185">Reference proteome</keyword>
<evidence type="ECO:0000256" key="6">
    <source>
        <dbReference type="ARBA" id="ARBA00025708"/>
    </source>
</evidence>
<dbReference type="GO" id="GO:0042853">
    <property type="term" value="P:L-alanine catabolic process"/>
    <property type="evidence" value="ECO:0007669"/>
    <property type="project" value="UniProtKB-UniPathway"/>
</dbReference>
<dbReference type="GO" id="GO:0030170">
    <property type="term" value="F:pyridoxal phosphate binding"/>
    <property type="evidence" value="ECO:0007669"/>
    <property type="project" value="InterPro"/>
</dbReference>
<dbReference type="InterPro" id="IPR004839">
    <property type="entry name" value="Aminotransferase_I/II_large"/>
</dbReference>
<dbReference type="Pfam" id="PF00155">
    <property type="entry name" value="Aminotran_1_2"/>
    <property type="match status" value="1"/>
</dbReference>
<evidence type="ECO:0000313" key="12">
    <source>
        <dbReference type="Proteomes" id="UP000594260"/>
    </source>
</evidence>
<dbReference type="PANTHER" id="PTHR11751">
    <property type="entry name" value="ALANINE AMINOTRANSFERASE"/>
    <property type="match status" value="1"/>
</dbReference>
<evidence type="ECO:0000256" key="9">
    <source>
        <dbReference type="ARBA" id="ARBA00047412"/>
    </source>
</evidence>
<keyword evidence="4" id="KW-0808">Transferase</keyword>
<dbReference type="RefSeq" id="XP_022671124.1">
    <property type="nucleotide sequence ID" value="XM_022815389.1"/>
</dbReference>
<dbReference type="GO" id="GO:0004021">
    <property type="term" value="F:L-alanine:2-oxoglutarate aminotransferase activity"/>
    <property type="evidence" value="ECO:0007669"/>
    <property type="project" value="UniProtKB-EC"/>
</dbReference>
<sequence>MLSRAMTSLADAAGSGLSGRSSQRSAAAAAAAQLTAKATATAKATGAVIGTTTRIVVAVNSNRGTAITGITTCTADSVPTAVRTSSLAASSTSIQAATQSALQLQKTVPLFSFSKLGTAQRSSQKVWQQQLFQQLHTTSTKMEGNVIRFEDTNKNLRVMEYAVRGPIVIRAGEIERQLKDKPGSLPFKQVIRSNIGDCHATGQKAITFIRQVLATCVLPDQFLSSDTFPSDVRKRARLILESCGGQSVGAYSDSAGVPIIKQHVAEFISNRDGVDTRPENIVLQGGASEAIRSVLSLLNEPINGQQPGVMIPIPQYPLYTATLAEYDMGQIPYYLDEDNNWALNISELERSIKDAKRKCIYPRAIVIINPGNPTGSVLSEANIKEIIKFAHKYKLVLLADEVYQHNVWIGKFYSFRKVHYEMGAPFNKSELVSFMSCSKGFMGECGLRGGYMELVNFDPEVKKVLLKSISAKLCSTVLGQAAMDCVVKPPVQGDPSYELFVKEKEAVLEQLRIKAKMVASTFNTFEGFKCNPVAGAMYAFPRLSLPQRAIKKAESLNQQPDFFYVKQLLEETGICVVPGSGFGQKPGTFHFRTTILPPTDQLKEMLYLFRNFHQKFMKEYK</sequence>
<evidence type="ECO:0000256" key="8">
    <source>
        <dbReference type="ARBA" id="ARBA00026106"/>
    </source>
</evidence>
<dbReference type="InParanoid" id="A0A7M7KV56"/>
<evidence type="ECO:0000256" key="7">
    <source>
        <dbReference type="ARBA" id="ARBA00025785"/>
    </source>
</evidence>
<dbReference type="FunCoup" id="A0A7M7KV56">
    <property type="interactions" value="449"/>
</dbReference>
<dbReference type="InterPro" id="IPR045088">
    <property type="entry name" value="ALAT1/2-like"/>
</dbReference>
<dbReference type="FunFam" id="1.10.287.1970:FF:000001">
    <property type="entry name" value="Alanine aminotransferase 2"/>
    <property type="match status" value="1"/>
</dbReference>
<dbReference type="AlphaFoldDB" id="A0A7M7KV56"/>
<comment type="similarity">
    <text evidence="7">Belongs to the class-I pyridoxal-phosphate-dependent aminotransferase family. Alanine aminotransferase subfamily.</text>
</comment>
<dbReference type="InterPro" id="IPR015422">
    <property type="entry name" value="PyrdxlP-dep_Trfase_small"/>
</dbReference>
<keyword evidence="5" id="KW-0663">Pyridoxal phosphate</keyword>
<dbReference type="EnsemblMetazoa" id="XM_022815389">
    <property type="protein sequence ID" value="XP_022671124"/>
    <property type="gene ID" value="LOC111254492"/>
</dbReference>
<dbReference type="Gene3D" id="1.10.287.1970">
    <property type="match status" value="1"/>
</dbReference>
<dbReference type="Gene3D" id="3.90.1150.10">
    <property type="entry name" value="Aspartate Aminotransferase, domain 1"/>
    <property type="match status" value="1"/>
</dbReference>
<dbReference type="OrthoDB" id="1732682at2759"/>
<dbReference type="UniPathway" id="UPA00528">
    <property type="reaction ID" value="UER00586"/>
</dbReference>
<comment type="cofactor">
    <cofactor evidence="1">
        <name>pyridoxal 5'-phosphate</name>
        <dbReference type="ChEBI" id="CHEBI:597326"/>
    </cofactor>
</comment>
<dbReference type="InterPro" id="IPR015424">
    <property type="entry name" value="PyrdxlP-dep_Trfase"/>
</dbReference>
<dbReference type="InterPro" id="IPR015421">
    <property type="entry name" value="PyrdxlP-dep_Trfase_major"/>
</dbReference>
<protein>
    <recommendedName>
        <fullName evidence="8">alanine transaminase</fullName>
        <ecNumber evidence="8">2.6.1.2</ecNumber>
    </recommendedName>
</protein>
<dbReference type="Gene3D" id="3.40.640.10">
    <property type="entry name" value="Type I PLP-dependent aspartate aminotransferase-like (Major domain)"/>
    <property type="match status" value="1"/>
</dbReference>
<dbReference type="Proteomes" id="UP000594260">
    <property type="component" value="Unplaced"/>
</dbReference>
<dbReference type="GeneID" id="111254492"/>
<keyword evidence="3" id="KW-0032">Aminotransferase</keyword>
<comment type="pathway">
    <text evidence="6">Amino-acid degradation; L-alanine degradation via transaminase pathway; pyruvate from L-alanine: step 1/1.</text>
</comment>
<dbReference type="FunFam" id="3.40.640.10:FF:000012">
    <property type="entry name" value="alanine aminotransferase 2"/>
    <property type="match status" value="1"/>
</dbReference>
<organism evidence="11 12">
    <name type="scientific">Varroa destructor</name>
    <name type="common">Honeybee mite</name>
    <dbReference type="NCBI Taxonomy" id="109461"/>
    <lineage>
        <taxon>Eukaryota</taxon>
        <taxon>Metazoa</taxon>
        <taxon>Ecdysozoa</taxon>
        <taxon>Arthropoda</taxon>
        <taxon>Chelicerata</taxon>
        <taxon>Arachnida</taxon>
        <taxon>Acari</taxon>
        <taxon>Parasitiformes</taxon>
        <taxon>Mesostigmata</taxon>
        <taxon>Gamasina</taxon>
        <taxon>Dermanyssoidea</taxon>
        <taxon>Varroidae</taxon>
        <taxon>Varroa</taxon>
    </lineage>
</organism>
<comment type="catalytic activity">
    <reaction evidence="9">
        <text>L-alanine + 2-oxoglutarate = pyruvate + L-glutamate</text>
        <dbReference type="Rhea" id="RHEA:19453"/>
        <dbReference type="ChEBI" id="CHEBI:15361"/>
        <dbReference type="ChEBI" id="CHEBI:16810"/>
        <dbReference type="ChEBI" id="CHEBI:29985"/>
        <dbReference type="ChEBI" id="CHEBI:57972"/>
        <dbReference type="EC" id="2.6.1.2"/>
    </reaction>
</comment>
<comment type="subunit">
    <text evidence="2">Homodimer.</text>
</comment>
<dbReference type="CDD" id="cd00609">
    <property type="entry name" value="AAT_like"/>
    <property type="match status" value="1"/>
</dbReference>
<evidence type="ECO:0000256" key="1">
    <source>
        <dbReference type="ARBA" id="ARBA00001933"/>
    </source>
</evidence>
<accession>A0A7M7KV56</accession>
<evidence type="ECO:0000256" key="2">
    <source>
        <dbReference type="ARBA" id="ARBA00011738"/>
    </source>
</evidence>
<feature type="domain" description="Aminotransferase class I/classII large" evidence="10">
    <location>
        <begin position="245"/>
        <end position="604"/>
    </location>
</feature>
<dbReference type="KEGG" id="vde:111254492"/>